<organism evidence="1">
    <name type="scientific">Tetraselmis chuii</name>
    <dbReference type="NCBI Taxonomy" id="63592"/>
    <lineage>
        <taxon>Eukaryota</taxon>
        <taxon>Viridiplantae</taxon>
        <taxon>Chlorophyta</taxon>
        <taxon>core chlorophytes</taxon>
        <taxon>Chlorodendrophyceae</taxon>
        <taxon>Chlorodendrales</taxon>
        <taxon>Chlorodendraceae</taxon>
        <taxon>Tetraselmis</taxon>
    </lineage>
</organism>
<dbReference type="PANTHER" id="PTHR21530">
    <property type="entry name" value="PHEROMONE SHUTDOWN PROTEIN"/>
    <property type="match status" value="1"/>
</dbReference>
<dbReference type="InterPro" id="IPR046345">
    <property type="entry name" value="TraB_PrgY-like"/>
</dbReference>
<accession>A0A7S1X1G4</accession>
<dbReference type="EMBL" id="HBGG01011974">
    <property type="protein sequence ID" value="CAD9203883.1"/>
    <property type="molecule type" value="Transcribed_RNA"/>
</dbReference>
<dbReference type="AlphaFoldDB" id="A0A7S1X1G4"/>
<gene>
    <name evidence="1" type="ORF">TCHU04912_LOCUS6118</name>
</gene>
<evidence type="ECO:0008006" key="2">
    <source>
        <dbReference type="Google" id="ProtNLM"/>
    </source>
</evidence>
<dbReference type="InterPro" id="IPR002816">
    <property type="entry name" value="TraB/PrgY/GumN_fam"/>
</dbReference>
<protein>
    <recommendedName>
        <fullName evidence="2">TraB domain-containing protein</fullName>
    </recommendedName>
</protein>
<sequence>MSKAHVAERYPELADLVEAGVLHVVLRPADYKERRVDGYQEPKEIFLVGTAHMSKRSCDDVARVIAAVKPQNVVVELCKSRAGVMYEDEAQSESDRVKATNQMGLSGSSFLAAVGRSARLGGQSAFILRVLLAQVSNRFSAQVEVQSGAEMKAAKIAASHVQAQVVLGDRPIEITLQRAWASLTFREKLQLTSYLIRALFQPMNQVSLDDALIEELKQDDAVSAMLKQFADAYPNLLKPLIFERDLYLAWSLKRSKAVNGTERVVGVVGKGHLRGVVYALTADSADLRFKDLVGGLNSRASKQRFVFDVAKRVAWELALGTALFGLVAYLLQQHQQQLTL</sequence>
<dbReference type="CDD" id="cd14726">
    <property type="entry name" value="TraB_PrgY-like"/>
    <property type="match status" value="1"/>
</dbReference>
<evidence type="ECO:0000313" key="1">
    <source>
        <dbReference type="EMBL" id="CAD9203883.1"/>
    </source>
</evidence>
<proteinExistence type="predicted"/>
<dbReference type="PANTHER" id="PTHR21530:SF0">
    <property type="entry name" value="TRAB FAMILY PROTEIN"/>
    <property type="match status" value="1"/>
</dbReference>
<dbReference type="Pfam" id="PF01963">
    <property type="entry name" value="TraB_PrgY_gumN"/>
    <property type="match status" value="1"/>
</dbReference>
<reference evidence="1" key="1">
    <citation type="submission" date="2021-01" db="EMBL/GenBank/DDBJ databases">
        <authorList>
            <person name="Corre E."/>
            <person name="Pelletier E."/>
            <person name="Niang G."/>
            <person name="Scheremetjew M."/>
            <person name="Finn R."/>
            <person name="Kale V."/>
            <person name="Holt S."/>
            <person name="Cochrane G."/>
            <person name="Meng A."/>
            <person name="Brown T."/>
            <person name="Cohen L."/>
        </authorList>
    </citation>
    <scope>NUCLEOTIDE SEQUENCE</scope>
    <source>
        <strain evidence="1">PLY429</strain>
    </source>
</reference>
<name>A0A7S1X1G4_9CHLO</name>